<dbReference type="EMBL" id="JAUSSK010000001">
    <property type="protein sequence ID" value="MDQ0008332.1"/>
    <property type="molecule type" value="Genomic_DNA"/>
</dbReference>
<evidence type="ECO:0000256" key="11">
    <source>
        <dbReference type="ARBA" id="ARBA00049191"/>
    </source>
</evidence>
<dbReference type="Pfam" id="PF01648">
    <property type="entry name" value="ACPS"/>
    <property type="match status" value="1"/>
</dbReference>
<organism evidence="14 15">
    <name type="scientific">Luteibacter jiangsuensis</name>
    <dbReference type="NCBI Taxonomy" id="637577"/>
    <lineage>
        <taxon>Bacteria</taxon>
        <taxon>Pseudomonadati</taxon>
        <taxon>Pseudomonadota</taxon>
        <taxon>Gammaproteobacteria</taxon>
        <taxon>Lysobacterales</taxon>
        <taxon>Rhodanobacteraceae</taxon>
        <taxon>Luteibacter</taxon>
    </lineage>
</organism>
<reference evidence="14 15" key="1">
    <citation type="submission" date="2023-07" db="EMBL/GenBank/DDBJ databases">
        <title>Sorghum-associated microbial communities from plants grown in Nebraska, USA.</title>
        <authorList>
            <person name="Schachtman D."/>
        </authorList>
    </citation>
    <scope>NUCLEOTIDE SEQUENCE [LARGE SCALE GENOMIC DNA]</scope>
    <source>
        <strain evidence="14 15">CC60</strain>
    </source>
</reference>
<protein>
    <recommendedName>
        <fullName evidence="5">Enterobactin synthase component D</fullName>
    </recommendedName>
    <alternativeName>
        <fullName evidence="8">4'-phosphopantetheinyl transferase EntD</fullName>
    </alternativeName>
    <alternativeName>
        <fullName evidence="9">Enterochelin synthase D</fullName>
    </alternativeName>
</protein>
<sequence>MLPLTPLDPALSASMAQATACAGEHFTLPLPSGGLGHGVLLRFDAALFHAGLFAANGIAMPDSVARSVVKRQADFFHGRLAAKLALRTMGIEDDASIGIGDQREPLWPSAIAGSISHTHGMAGAVVAPSGAIRGIGLDIEHVVTTDAEAALRGPVVDAGEQAVLDTLFADDPLLGLTIAFSAKESLYKALFPQVGRFFDFDAAVVQYVDTAARTVRLVLKSTLAPGLRGGTCLQVRYDVIFPRLVMTHFA</sequence>
<evidence type="ECO:0000259" key="12">
    <source>
        <dbReference type="Pfam" id="PF01648"/>
    </source>
</evidence>
<comment type="catalytic activity">
    <reaction evidence="10">
        <text>apo-[aryl-carrier protein] + CoA = holo-[aryl-carrier protein] + adenosine 3',5'-bisphosphate + H(+)</text>
        <dbReference type="Rhea" id="RHEA:48404"/>
        <dbReference type="Rhea" id="RHEA-COMP:15903"/>
        <dbReference type="Rhea" id="RHEA-COMP:17557"/>
        <dbReference type="ChEBI" id="CHEBI:15378"/>
        <dbReference type="ChEBI" id="CHEBI:29999"/>
        <dbReference type="ChEBI" id="CHEBI:57287"/>
        <dbReference type="ChEBI" id="CHEBI:58343"/>
        <dbReference type="ChEBI" id="CHEBI:64479"/>
    </reaction>
</comment>
<dbReference type="InterPro" id="IPR003542">
    <property type="entry name" value="Enbac_synth_compD-like"/>
</dbReference>
<evidence type="ECO:0000256" key="3">
    <source>
        <dbReference type="ARBA" id="ARBA00008342"/>
    </source>
</evidence>
<feature type="domain" description="4'-phosphopantetheinyl transferase" evidence="12">
    <location>
        <begin position="134"/>
        <end position="218"/>
    </location>
</feature>
<comment type="similarity">
    <text evidence="3">Belongs to the P-Pant transferase superfamily. EntD family.</text>
</comment>
<comment type="subunit">
    <text evidence="4">EntB, EntD, EntE, and EntF form a multienzyme complex called enterobactin synthase.</text>
</comment>
<keyword evidence="7" id="KW-0259">Enterobactin biosynthesis</keyword>
<dbReference type="GO" id="GO:0016740">
    <property type="term" value="F:transferase activity"/>
    <property type="evidence" value="ECO:0007669"/>
    <property type="project" value="UniProtKB-KW"/>
</dbReference>
<gene>
    <name evidence="14" type="ORF">J2T07_000491</name>
</gene>
<name>A0ABT9SWI3_9GAMM</name>
<evidence type="ECO:0000256" key="10">
    <source>
        <dbReference type="ARBA" id="ARBA00049176"/>
    </source>
</evidence>
<dbReference type="InterPro" id="IPR037143">
    <property type="entry name" value="4-PPantetheinyl_Trfase_dom_sf"/>
</dbReference>
<accession>A0ABT9SWI3</accession>
<dbReference type="PRINTS" id="PR01399">
    <property type="entry name" value="ENTSNTHTASED"/>
</dbReference>
<evidence type="ECO:0000256" key="5">
    <source>
        <dbReference type="ARBA" id="ARBA00019087"/>
    </source>
</evidence>
<evidence type="ECO:0000256" key="4">
    <source>
        <dbReference type="ARBA" id="ARBA00011503"/>
    </source>
</evidence>
<dbReference type="Pfam" id="PF17837">
    <property type="entry name" value="4PPT_N"/>
    <property type="match status" value="1"/>
</dbReference>
<dbReference type="InterPro" id="IPR008278">
    <property type="entry name" value="4-PPantetheinyl_Trfase_dom"/>
</dbReference>
<evidence type="ECO:0000256" key="8">
    <source>
        <dbReference type="ARBA" id="ARBA00029894"/>
    </source>
</evidence>
<evidence type="ECO:0000256" key="2">
    <source>
        <dbReference type="ARBA" id="ARBA00004993"/>
    </source>
</evidence>
<dbReference type="Proteomes" id="UP001237737">
    <property type="component" value="Unassembled WGS sequence"/>
</dbReference>
<evidence type="ECO:0000313" key="15">
    <source>
        <dbReference type="Proteomes" id="UP001237737"/>
    </source>
</evidence>
<dbReference type="PANTHER" id="PTHR38096">
    <property type="entry name" value="ENTEROBACTIN SYNTHASE COMPONENT D"/>
    <property type="match status" value="1"/>
</dbReference>
<proteinExistence type="inferred from homology"/>
<comment type="pathway">
    <text evidence="2">Siderophore biosynthesis; enterobactin biosynthesis.</text>
</comment>
<dbReference type="SUPFAM" id="SSF56214">
    <property type="entry name" value="4'-phosphopantetheinyl transferase"/>
    <property type="match status" value="1"/>
</dbReference>
<evidence type="ECO:0000256" key="7">
    <source>
        <dbReference type="ARBA" id="ARBA00023191"/>
    </source>
</evidence>
<evidence type="ECO:0000259" key="13">
    <source>
        <dbReference type="Pfam" id="PF17837"/>
    </source>
</evidence>
<keyword evidence="15" id="KW-1185">Reference proteome</keyword>
<evidence type="ECO:0000256" key="1">
    <source>
        <dbReference type="ARBA" id="ARBA00003937"/>
    </source>
</evidence>
<dbReference type="RefSeq" id="WP_306846984.1">
    <property type="nucleotide sequence ID" value="NZ_JAUSSK010000001.1"/>
</dbReference>
<dbReference type="PANTHER" id="PTHR38096:SF1">
    <property type="entry name" value="ENTEROBACTIN SYNTHASE COMPONENT D"/>
    <property type="match status" value="1"/>
</dbReference>
<comment type="caution">
    <text evidence="14">The sequence shown here is derived from an EMBL/GenBank/DDBJ whole genome shotgun (WGS) entry which is preliminary data.</text>
</comment>
<evidence type="ECO:0000313" key="14">
    <source>
        <dbReference type="EMBL" id="MDQ0008332.1"/>
    </source>
</evidence>
<evidence type="ECO:0000256" key="9">
    <source>
        <dbReference type="ARBA" id="ARBA00031996"/>
    </source>
</evidence>
<dbReference type="InterPro" id="IPR041354">
    <property type="entry name" value="4PPT_N"/>
</dbReference>
<feature type="domain" description="4'-phosphopantetheinyl transferase N-terminal" evidence="13">
    <location>
        <begin position="64"/>
        <end position="127"/>
    </location>
</feature>
<comment type="catalytic activity">
    <reaction evidence="11">
        <text>apo-[peptidyl-carrier protein] + CoA = holo-[peptidyl-carrier protein] + adenosine 3',5'-bisphosphate + H(+)</text>
        <dbReference type="Rhea" id="RHEA:46228"/>
        <dbReference type="Rhea" id="RHEA-COMP:11479"/>
        <dbReference type="Rhea" id="RHEA-COMP:11480"/>
        <dbReference type="ChEBI" id="CHEBI:15378"/>
        <dbReference type="ChEBI" id="CHEBI:29999"/>
        <dbReference type="ChEBI" id="CHEBI:57287"/>
        <dbReference type="ChEBI" id="CHEBI:58343"/>
        <dbReference type="ChEBI" id="CHEBI:64479"/>
    </reaction>
</comment>
<comment type="function">
    <text evidence="1">Involved in the biosynthesis of the siderophore enterobactin (enterochelin), which is a macrocyclic trimeric lactone of N-(2,3-dihydroxybenzoyl)-serine. The serine trilactone serves as a scaffolding for the three catechol functionalities that provide hexadentate coordination for the tightly ligated iron(2+) atoms. Plays an essential role in the assembly of the enterobactin by catalyzing the transfer of the 4'-phosphopantetheine (Ppant) moiety from coenzyme A to the apo-domains of both EntB (ArCP domain) and EntF (PCP domain) to yield their holo-forms which make them competent for the activation of 2,3-dihydroxybenzoate (DHB) and L-serine, respectively.</text>
</comment>
<keyword evidence="6 14" id="KW-0808">Transferase</keyword>
<evidence type="ECO:0000256" key="6">
    <source>
        <dbReference type="ARBA" id="ARBA00022679"/>
    </source>
</evidence>